<organism evidence="2 3">
    <name type="scientific">Parnassius apollo</name>
    <name type="common">Apollo butterfly</name>
    <name type="synonym">Papilio apollo</name>
    <dbReference type="NCBI Taxonomy" id="110799"/>
    <lineage>
        <taxon>Eukaryota</taxon>
        <taxon>Metazoa</taxon>
        <taxon>Ecdysozoa</taxon>
        <taxon>Arthropoda</taxon>
        <taxon>Hexapoda</taxon>
        <taxon>Insecta</taxon>
        <taxon>Pterygota</taxon>
        <taxon>Neoptera</taxon>
        <taxon>Endopterygota</taxon>
        <taxon>Lepidoptera</taxon>
        <taxon>Glossata</taxon>
        <taxon>Ditrysia</taxon>
        <taxon>Papilionoidea</taxon>
        <taxon>Papilionidae</taxon>
        <taxon>Parnassiinae</taxon>
        <taxon>Parnassini</taxon>
        <taxon>Parnassius</taxon>
        <taxon>Parnassius</taxon>
    </lineage>
</organism>
<feature type="compositionally biased region" description="Basic residues" evidence="1">
    <location>
        <begin position="52"/>
        <end position="67"/>
    </location>
</feature>
<sequence>MGKGCDLSPRKKSEIKTLLEHTTHSQWKIVDIAGVSKSVVNRTKINLDKKRPLLPKRKGNSGRKRVTTPRSDRKIRDICPQNRKESASLLTQLVQESGISVSKRTVQRR</sequence>
<dbReference type="EMBL" id="CAJQZP010000008">
    <property type="protein sequence ID" value="CAG4931186.1"/>
    <property type="molecule type" value="Genomic_DNA"/>
</dbReference>
<proteinExistence type="predicted"/>
<protein>
    <submittedName>
        <fullName evidence="2">(apollo) hypothetical protein</fullName>
    </submittedName>
</protein>
<gene>
    <name evidence="2" type="ORF">PAPOLLO_LOCUS309</name>
</gene>
<dbReference type="Proteomes" id="UP000691718">
    <property type="component" value="Unassembled WGS sequence"/>
</dbReference>
<name>A0A8S3VY05_PARAO</name>
<dbReference type="AlphaFoldDB" id="A0A8S3VY05"/>
<comment type="caution">
    <text evidence="2">The sequence shown here is derived from an EMBL/GenBank/DDBJ whole genome shotgun (WGS) entry which is preliminary data.</text>
</comment>
<dbReference type="OrthoDB" id="4843387at2759"/>
<evidence type="ECO:0000256" key="1">
    <source>
        <dbReference type="SAM" id="MobiDB-lite"/>
    </source>
</evidence>
<accession>A0A8S3VY05</accession>
<reference evidence="2" key="1">
    <citation type="submission" date="2021-04" db="EMBL/GenBank/DDBJ databases">
        <authorList>
            <person name="Tunstrom K."/>
        </authorList>
    </citation>
    <scope>NUCLEOTIDE SEQUENCE</scope>
</reference>
<feature type="region of interest" description="Disordered" evidence="1">
    <location>
        <begin position="48"/>
        <end position="74"/>
    </location>
</feature>
<evidence type="ECO:0000313" key="3">
    <source>
        <dbReference type="Proteomes" id="UP000691718"/>
    </source>
</evidence>
<evidence type="ECO:0000313" key="2">
    <source>
        <dbReference type="EMBL" id="CAG4931186.1"/>
    </source>
</evidence>
<keyword evidence="3" id="KW-1185">Reference proteome</keyword>